<keyword evidence="2" id="KW-1185">Reference proteome</keyword>
<dbReference type="Gene3D" id="3.30.559.10">
    <property type="entry name" value="Chloramphenicol acetyltransferase-like domain"/>
    <property type="match status" value="2"/>
</dbReference>
<dbReference type="Proteomes" id="UP000053095">
    <property type="component" value="Unassembled WGS sequence"/>
</dbReference>
<comment type="caution">
    <text evidence="1">The sequence shown here is derived from an EMBL/GenBank/DDBJ whole genome shotgun (WGS) entry which is preliminary data.</text>
</comment>
<dbReference type="Pfam" id="PF02458">
    <property type="entry name" value="Transferase"/>
    <property type="match status" value="1"/>
</dbReference>
<name>A0A6V8HGX3_TALPI</name>
<evidence type="ECO:0000313" key="2">
    <source>
        <dbReference type="Proteomes" id="UP000053095"/>
    </source>
</evidence>
<proteinExistence type="predicted"/>
<gene>
    <name evidence="1" type="ORF">TCE0_041r14020</name>
</gene>
<protein>
    <submittedName>
        <fullName evidence="1">Uncharacterized protein</fullName>
    </submittedName>
</protein>
<accession>A0A6V8HGX3</accession>
<dbReference type="InterPro" id="IPR023213">
    <property type="entry name" value="CAT-like_dom_sf"/>
</dbReference>
<dbReference type="EMBL" id="DF933837">
    <property type="protein sequence ID" value="GAM41129.1"/>
    <property type="molecule type" value="Genomic_DNA"/>
</dbReference>
<dbReference type="AlphaFoldDB" id="A0A6V8HGX3"/>
<evidence type="ECO:0000313" key="1">
    <source>
        <dbReference type="EMBL" id="GAM41129.1"/>
    </source>
</evidence>
<reference evidence="2" key="1">
    <citation type="journal article" date="2015" name="Genome Announc.">
        <title>Draft genome sequence of Talaromyces cellulolyticus strain Y-94, a source of lignocellulosic biomass-degrading enzymes.</title>
        <authorList>
            <person name="Fujii T."/>
            <person name="Koike H."/>
            <person name="Sawayama S."/>
            <person name="Yano S."/>
            <person name="Inoue H."/>
        </authorList>
    </citation>
    <scope>NUCLEOTIDE SEQUENCE [LARGE SCALE GENOMIC DNA]</scope>
    <source>
        <strain evidence="2">Y-94</strain>
    </source>
</reference>
<sequence length="484" mass="54447">MPAKKIPLHYFDNTHQLKSTVICLTLKFDDVLDADMLHESLIKLIKNDHWRKIGGQLRIGLQGRPVVHVFSLSEIQKGEPVVKFSKVHHDMSMADHPVASKLHQSTYYPSAQPGVEQFRSLTGPNARPTSFEDYLSRYLPQIFLHIVTFSDGTLMSLTWPHTMSDISGWGHIFRAWSGVLAGKRWNAVPHLAGYDTDVLEYFGRTRLAERSLGAPIDRKFSSKVGTFARRVEHAVQTSQMKSRLLCLPRETLDMLEEKTTHDMILNHGVTEMDVIKEYLVSIACAHMGSSDRNVVIHGSLDLRRHYPTLAMKPGVYIQNATLPYVALVPLKTVAEDSFGQTAVAIHRAYELQRPVQQLIAIAQLLRTSNMCNELPVLGDKDGHHVYFAEWPNVRFHTAIDFRPAVVPPPGEATTGNTPNRKGVGRPSYFHSDVLSKSALHDKDVFNLYGKDNEGNYWIGAVLHKKAMKNFDREFAVPEAGNGTN</sequence>
<organism evidence="1 2">
    <name type="scientific">Talaromyces pinophilus</name>
    <name type="common">Penicillium pinophilum</name>
    <dbReference type="NCBI Taxonomy" id="128442"/>
    <lineage>
        <taxon>Eukaryota</taxon>
        <taxon>Fungi</taxon>
        <taxon>Dikarya</taxon>
        <taxon>Ascomycota</taxon>
        <taxon>Pezizomycotina</taxon>
        <taxon>Eurotiomycetes</taxon>
        <taxon>Eurotiomycetidae</taxon>
        <taxon>Eurotiales</taxon>
        <taxon>Trichocomaceae</taxon>
        <taxon>Talaromyces</taxon>
        <taxon>Talaromyces sect. Talaromyces</taxon>
    </lineage>
</organism>